<dbReference type="RefSeq" id="WP_165397309.1">
    <property type="nucleotide sequence ID" value="NZ_SHLC01000001.1"/>
</dbReference>
<dbReference type="EMBL" id="SHLC01000001">
    <property type="protein sequence ID" value="RZU64947.1"/>
    <property type="molecule type" value="Genomic_DNA"/>
</dbReference>
<accession>A0A4Q8AKB5</accession>
<proteinExistence type="predicted"/>
<name>A0A4Q8AKB5_9MICO</name>
<reference evidence="2 3" key="1">
    <citation type="submission" date="2019-02" db="EMBL/GenBank/DDBJ databases">
        <title>Sequencing the genomes of 1000 actinobacteria strains.</title>
        <authorList>
            <person name="Klenk H.-P."/>
        </authorList>
    </citation>
    <scope>NUCLEOTIDE SEQUENCE [LARGE SCALE GENOMIC DNA]</scope>
    <source>
        <strain evidence="2 3">DSM 18319</strain>
    </source>
</reference>
<protein>
    <submittedName>
        <fullName evidence="2">Uncharacterized protein</fullName>
    </submittedName>
</protein>
<feature type="transmembrane region" description="Helical" evidence="1">
    <location>
        <begin position="64"/>
        <end position="82"/>
    </location>
</feature>
<keyword evidence="3" id="KW-1185">Reference proteome</keyword>
<gene>
    <name evidence="2" type="ORF">EV379_1258</name>
</gene>
<evidence type="ECO:0000256" key="1">
    <source>
        <dbReference type="SAM" id="Phobius"/>
    </source>
</evidence>
<keyword evidence="1" id="KW-1133">Transmembrane helix</keyword>
<feature type="transmembrane region" description="Helical" evidence="1">
    <location>
        <begin position="34"/>
        <end position="52"/>
    </location>
</feature>
<comment type="caution">
    <text evidence="2">The sequence shown here is derived from an EMBL/GenBank/DDBJ whole genome shotgun (WGS) entry which is preliminary data.</text>
</comment>
<organism evidence="2 3">
    <name type="scientific">Microterricola gilva</name>
    <dbReference type="NCBI Taxonomy" id="393267"/>
    <lineage>
        <taxon>Bacteria</taxon>
        <taxon>Bacillati</taxon>
        <taxon>Actinomycetota</taxon>
        <taxon>Actinomycetes</taxon>
        <taxon>Micrococcales</taxon>
        <taxon>Microbacteriaceae</taxon>
        <taxon>Microterricola</taxon>
    </lineage>
</organism>
<sequence length="104" mass="11847">MTPQATATPTNYWRARIERERVTEQATPRDYDDVWFGAGLAGILSLALWWAWAPSLEHGSAAFGYSLFWTVMWVTLTITAWVDVNRKDRLDSTCATLRKCPDGH</sequence>
<keyword evidence="1" id="KW-0812">Transmembrane</keyword>
<evidence type="ECO:0000313" key="3">
    <source>
        <dbReference type="Proteomes" id="UP000291483"/>
    </source>
</evidence>
<dbReference type="AlphaFoldDB" id="A0A4Q8AKB5"/>
<keyword evidence="1" id="KW-0472">Membrane</keyword>
<dbReference type="Proteomes" id="UP000291483">
    <property type="component" value="Unassembled WGS sequence"/>
</dbReference>
<evidence type="ECO:0000313" key="2">
    <source>
        <dbReference type="EMBL" id="RZU64947.1"/>
    </source>
</evidence>